<organism evidence="3 4">
    <name type="scientific">Symmachiella dynata</name>
    <dbReference type="NCBI Taxonomy" id="2527995"/>
    <lineage>
        <taxon>Bacteria</taxon>
        <taxon>Pseudomonadati</taxon>
        <taxon>Planctomycetota</taxon>
        <taxon>Planctomycetia</taxon>
        <taxon>Planctomycetales</taxon>
        <taxon>Planctomycetaceae</taxon>
        <taxon>Symmachiella</taxon>
    </lineage>
</organism>
<keyword evidence="1" id="KW-0067">ATP-binding</keyword>
<evidence type="ECO:0000259" key="2">
    <source>
        <dbReference type="PROSITE" id="PS50975"/>
    </source>
</evidence>
<dbReference type="Gene3D" id="3.30.470.20">
    <property type="entry name" value="ATP-grasp fold, B domain"/>
    <property type="match status" value="1"/>
</dbReference>
<dbReference type="Gene3D" id="3.40.50.20">
    <property type="match status" value="1"/>
</dbReference>
<dbReference type="InterPro" id="IPR011761">
    <property type="entry name" value="ATP-grasp"/>
</dbReference>
<dbReference type="GO" id="GO:0046872">
    <property type="term" value="F:metal ion binding"/>
    <property type="evidence" value="ECO:0007669"/>
    <property type="project" value="InterPro"/>
</dbReference>
<dbReference type="Pfam" id="PF02655">
    <property type="entry name" value="ATP-grasp_3"/>
    <property type="match status" value="1"/>
</dbReference>
<protein>
    <recommendedName>
        <fullName evidence="2">ATP-grasp domain-containing protein</fullName>
    </recommendedName>
</protein>
<dbReference type="EMBL" id="CP036276">
    <property type="protein sequence ID" value="QDU44989.1"/>
    <property type="molecule type" value="Genomic_DNA"/>
</dbReference>
<accession>A0A517ZR70</accession>
<dbReference type="KEGG" id="sdyn:Mal52_34770"/>
<dbReference type="SUPFAM" id="SSF56059">
    <property type="entry name" value="Glutathione synthetase ATP-binding domain-like"/>
    <property type="match status" value="1"/>
</dbReference>
<dbReference type="GO" id="GO:0005524">
    <property type="term" value="F:ATP binding"/>
    <property type="evidence" value="ECO:0007669"/>
    <property type="project" value="UniProtKB-UniRule"/>
</dbReference>
<keyword evidence="1" id="KW-0547">Nucleotide-binding</keyword>
<dbReference type="PROSITE" id="PS50975">
    <property type="entry name" value="ATP_GRASP"/>
    <property type="match status" value="1"/>
</dbReference>
<sequence length="444" mass="50039">MLRNRHIGGLSETLMRNTYQHWCLPIGPYLATYQTTVDDGVLPQENHLMRILITAARAPVVLDIMRHLTRHGHEVLLTDSRAFPLSRFSRLKCKYFRTSSPGSDPARYRREIRELAERESVDVVLPTFEEVMHLSEGIEEFDGTTRVFCDHFEKIREIHNKFTFIDIARNAGMSVPDTYLLDGPEALQDFADCSTEFVFKPVYSRFGEQVLLGPDAKRFTEVTPSAQCPWVAQEFLDGDLFCSFGIAHQGHLRLHSAYQPTCYAGRAGILFNSAQEKDILRQVQQLVKHIDFTGFISFDFIRDRQGRFHVIECNPRSTSGVHFLNATDEANGIDSGTSLSRAILEPDGPLIEASANQTRMLGFAMAIYGWNKKNHAYGTLPVWQGLTAASDVVFSWKDPLPGVAAPIMLAETMISAVANGVKLTRSGTYDHEWNDFRTETLASV</sequence>
<dbReference type="AlphaFoldDB" id="A0A517ZR70"/>
<name>A0A517ZR70_9PLAN</name>
<reference evidence="3 4" key="1">
    <citation type="submission" date="2019-02" db="EMBL/GenBank/DDBJ databases">
        <title>Deep-cultivation of Planctomycetes and their phenomic and genomic characterization uncovers novel biology.</title>
        <authorList>
            <person name="Wiegand S."/>
            <person name="Jogler M."/>
            <person name="Boedeker C."/>
            <person name="Pinto D."/>
            <person name="Vollmers J."/>
            <person name="Rivas-Marin E."/>
            <person name="Kohn T."/>
            <person name="Peeters S.H."/>
            <person name="Heuer A."/>
            <person name="Rast P."/>
            <person name="Oberbeckmann S."/>
            <person name="Bunk B."/>
            <person name="Jeske O."/>
            <person name="Meyerdierks A."/>
            <person name="Storesund J.E."/>
            <person name="Kallscheuer N."/>
            <person name="Luecker S."/>
            <person name="Lage O.M."/>
            <person name="Pohl T."/>
            <person name="Merkel B.J."/>
            <person name="Hornburger P."/>
            <person name="Mueller R.-W."/>
            <person name="Bruemmer F."/>
            <person name="Labrenz M."/>
            <person name="Spormann A.M."/>
            <person name="Op den Camp H."/>
            <person name="Overmann J."/>
            <person name="Amann R."/>
            <person name="Jetten M.S.M."/>
            <person name="Mascher T."/>
            <person name="Medema M.H."/>
            <person name="Devos D.P."/>
            <person name="Kaster A.-K."/>
            <person name="Ovreas L."/>
            <person name="Rohde M."/>
            <person name="Galperin M.Y."/>
            <person name="Jogler C."/>
        </authorList>
    </citation>
    <scope>NUCLEOTIDE SEQUENCE [LARGE SCALE GENOMIC DNA]</scope>
    <source>
        <strain evidence="3 4">Mal52</strain>
    </source>
</reference>
<evidence type="ECO:0000313" key="3">
    <source>
        <dbReference type="EMBL" id="QDU44989.1"/>
    </source>
</evidence>
<evidence type="ECO:0000313" key="4">
    <source>
        <dbReference type="Proteomes" id="UP000319383"/>
    </source>
</evidence>
<gene>
    <name evidence="3" type="ORF">Mal52_34770</name>
</gene>
<keyword evidence="4" id="KW-1185">Reference proteome</keyword>
<dbReference type="Proteomes" id="UP000319383">
    <property type="component" value="Chromosome"/>
</dbReference>
<feature type="domain" description="ATP-grasp" evidence="2">
    <location>
        <begin position="165"/>
        <end position="344"/>
    </location>
</feature>
<dbReference type="InterPro" id="IPR003806">
    <property type="entry name" value="ATP-grasp_PylC-type"/>
</dbReference>
<evidence type="ECO:0000256" key="1">
    <source>
        <dbReference type="PROSITE-ProRule" id="PRU00409"/>
    </source>
</evidence>
<proteinExistence type="predicted"/>